<keyword evidence="2" id="KW-1185">Reference proteome</keyword>
<reference evidence="1" key="1">
    <citation type="journal article" date="2021" name="Nat. Commun.">
        <title>Genetic determinants of endophytism in the Arabidopsis root mycobiome.</title>
        <authorList>
            <person name="Mesny F."/>
            <person name="Miyauchi S."/>
            <person name="Thiergart T."/>
            <person name="Pickel B."/>
            <person name="Atanasova L."/>
            <person name="Karlsson M."/>
            <person name="Huettel B."/>
            <person name="Barry K.W."/>
            <person name="Haridas S."/>
            <person name="Chen C."/>
            <person name="Bauer D."/>
            <person name="Andreopoulos W."/>
            <person name="Pangilinan J."/>
            <person name="LaButti K."/>
            <person name="Riley R."/>
            <person name="Lipzen A."/>
            <person name="Clum A."/>
            <person name="Drula E."/>
            <person name="Henrissat B."/>
            <person name="Kohler A."/>
            <person name="Grigoriev I.V."/>
            <person name="Martin F.M."/>
            <person name="Hacquard S."/>
        </authorList>
    </citation>
    <scope>NUCLEOTIDE SEQUENCE</scope>
    <source>
        <strain evidence="1">MPI-CAGE-AT-0023</strain>
    </source>
</reference>
<evidence type="ECO:0000313" key="2">
    <source>
        <dbReference type="Proteomes" id="UP000720189"/>
    </source>
</evidence>
<gene>
    <name evidence="1" type="ORF">BKA55DRAFT_541315</name>
</gene>
<dbReference type="RefSeq" id="XP_046047634.1">
    <property type="nucleotide sequence ID" value="XM_046190370.1"/>
</dbReference>
<proteinExistence type="predicted"/>
<dbReference type="AlphaFoldDB" id="A0A9P9GSE5"/>
<protein>
    <submittedName>
        <fullName evidence="1">Uncharacterized protein</fullName>
    </submittedName>
</protein>
<comment type="caution">
    <text evidence="1">The sequence shown here is derived from an EMBL/GenBank/DDBJ whole genome shotgun (WGS) entry which is preliminary data.</text>
</comment>
<name>A0A9P9GSE5_FUSRE</name>
<accession>A0A9P9GSE5</accession>
<sequence>MVWDWRRSLLANHVDASQRKKESTSCRGFVRWRILFTPFKDEGYKGNTGLPLLVNTTSVYLNCHSPRWPIPVDHPKVAKMITRAKTGKENSNMMPGSPAVKDMSIAPVIQAAFKWKTVEPVDLSVLVSPADFSTDSSTPRALDGDGAGPSVEGVLLEVIAIVAFVRRR</sequence>
<dbReference type="Proteomes" id="UP000720189">
    <property type="component" value="Unassembled WGS sequence"/>
</dbReference>
<dbReference type="GeneID" id="70220324"/>
<evidence type="ECO:0000313" key="1">
    <source>
        <dbReference type="EMBL" id="KAH7244411.1"/>
    </source>
</evidence>
<dbReference type="EMBL" id="JAGMUX010000011">
    <property type="protein sequence ID" value="KAH7244411.1"/>
    <property type="molecule type" value="Genomic_DNA"/>
</dbReference>
<organism evidence="1 2">
    <name type="scientific">Fusarium redolens</name>
    <dbReference type="NCBI Taxonomy" id="48865"/>
    <lineage>
        <taxon>Eukaryota</taxon>
        <taxon>Fungi</taxon>
        <taxon>Dikarya</taxon>
        <taxon>Ascomycota</taxon>
        <taxon>Pezizomycotina</taxon>
        <taxon>Sordariomycetes</taxon>
        <taxon>Hypocreomycetidae</taxon>
        <taxon>Hypocreales</taxon>
        <taxon>Nectriaceae</taxon>
        <taxon>Fusarium</taxon>
        <taxon>Fusarium redolens species complex</taxon>
    </lineage>
</organism>